<protein>
    <recommendedName>
        <fullName evidence="3">Zn(2)-C6 fungal-type domain-containing protein</fullName>
    </recommendedName>
</protein>
<evidence type="ECO:0000256" key="1">
    <source>
        <dbReference type="ARBA" id="ARBA00004123"/>
    </source>
</evidence>
<dbReference type="InterPro" id="IPR001138">
    <property type="entry name" value="Zn2Cys6_DnaBD"/>
</dbReference>
<evidence type="ECO:0000313" key="4">
    <source>
        <dbReference type="EMBL" id="KAF2172632.1"/>
    </source>
</evidence>
<keyword evidence="2" id="KW-0539">Nucleus</keyword>
<dbReference type="Pfam" id="PF00172">
    <property type="entry name" value="Zn_clus"/>
    <property type="match status" value="1"/>
</dbReference>
<dbReference type="GeneID" id="54568424"/>
<dbReference type="GO" id="GO:0005634">
    <property type="term" value="C:nucleus"/>
    <property type="evidence" value="ECO:0007669"/>
    <property type="project" value="UniProtKB-SubCell"/>
</dbReference>
<evidence type="ECO:0000259" key="3">
    <source>
        <dbReference type="PROSITE" id="PS50048"/>
    </source>
</evidence>
<gene>
    <name evidence="4" type="ORF">M409DRAFT_62391</name>
</gene>
<dbReference type="GO" id="GO:0008270">
    <property type="term" value="F:zinc ion binding"/>
    <property type="evidence" value="ECO:0007669"/>
    <property type="project" value="InterPro"/>
</dbReference>
<dbReference type="InterPro" id="IPR021858">
    <property type="entry name" value="Fun_TF"/>
</dbReference>
<comment type="subcellular location">
    <subcellularLocation>
        <location evidence="1">Nucleus</location>
    </subcellularLocation>
</comment>
<dbReference type="GO" id="GO:0000981">
    <property type="term" value="F:DNA-binding transcription factor activity, RNA polymerase II-specific"/>
    <property type="evidence" value="ECO:0007669"/>
    <property type="project" value="InterPro"/>
</dbReference>
<sequence>MCLLGCSETTFKEASSRIIEGSCWPCRKRRVKCDLGRPACSRCMGSGQQCVYGSQPVRWVGGSSLRGRRAATASYGHQHSPELSHVGNTNADLVSGPSFDHSPTRSLIKTPKRELTLSPSPSTPALDDAGLAGYFQNAVLPRFQLSDDQLSADLTKLLSNPTFQRAISAVSRAHYSLLSKEDPQSTALVRSRTRHAAIASFRQSLQEGACSRKTVQELFSINVLLGILDGMIEPTNDPDAARFHLNGGFAMLKRWTKTAANMLTDGGLNGHLISVFATMDLVHALLSGDKPFFESNIWPMFAGVTAWFGRLKHDDRFLILLKAHAEMAALGNIIKTHLPDEDGVILVQRCLSPIESMLQPPACSPPPSLDVHLTEWAHFCSLYEIAGIIYYHRALRMRPVDDGDVQIGVRAGVAKVVGGVLPGMLAHCTILPMLVIGAHCIYPQDRRAISLALDPTVSYLSFGNLPVMLDFLKVTWDRGMMRATWWDMFKDVAERIFLF</sequence>
<dbReference type="PROSITE" id="PS50048">
    <property type="entry name" value="ZN2_CY6_FUNGAL_2"/>
    <property type="match status" value="1"/>
</dbReference>
<organism evidence="4 5">
    <name type="scientific">Zasmidium cellare ATCC 36951</name>
    <dbReference type="NCBI Taxonomy" id="1080233"/>
    <lineage>
        <taxon>Eukaryota</taxon>
        <taxon>Fungi</taxon>
        <taxon>Dikarya</taxon>
        <taxon>Ascomycota</taxon>
        <taxon>Pezizomycotina</taxon>
        <taxon>Dothideomycetes</taxon>
        <taxon>Dothideomycetidae</taxon>
        <taxon>Mycosphaerellales</taxon>
        <taxon>Mycosphaerellaceae</taxon>
        <taxon>Zasmidium</taxon>
    </lineage>
</organism>
<dbReference type="PROSITE" id="PS00463">
    <property type="entry name" value="ZN2_CY6_FUNGAL_1"/>
    <property type="match status" value="1"/>
</dbReference>
<dbReference type="OrthoDB" id="3362851at2759"/>
<dbReference type="EMBL" id="ML993580">
    <property type="protein sequence ID" value="KAF2172632.1"/>
    <property type="molecule type" value="Genomic_DNA"/>
</dbReference>
<dbReference type="SUPFAM" id="SSF57701">
    <property type="entry name" value="Zn2/Cys6 DNA-binding domain"/>
    <property type="match status" value="1"/>
</dbReference>
<feature type="domain" description="Zn(2)-C6 fungal-type" evidence="3">
    <location>
        <begin position="22"/>
        <end position="52"/>
    </location>
</feature>
<keyword evidence="5" id="KW-1185">Reference proteome</keyword>
<name>A0A6A6D369_ZASCE</name>
<accession>A0A6A6D369</accession>
<evidence type="ECO:0000256" key="2">
    <source>
        <dbReference type="ARBA" id="ARBA00023242"/>
    </source>
</evidence>
<proteinExistence type="predicted"/>
<dbReference type="SMART" id="SM00066">
    <property type="entry name" value="GAL4"/>
    <property type="match status" value="1"/>
</dbReference>
<dbReference type="PANTHER" id="PTHR37534:SF46">
    <property type="entry name" value="ZN(II)2CYS6 TRANSCRIPTION FACTOR (EUROFUNG)"/>
    <property type="match status" value="1"/>
</dbReference>
<reference evidence="4" key="1">
    <citation type="journal article" date="2020" name="Stud. Mycol.">
        <title>101 Dothideomycetes genomes: a test case for predicting lifestyles and emergence of pathogens.</title>
        <authorList>
            <person name="Haridas S."/>
            <person name="Albert R."/>
            <person name="Binder M."/>
            <person name="Bloem J."/>
            <person name="Labutti K."/>
            <person name="Salamov A."/>
            <person name="Andreopoulos B."/>
            <person name="Baker S."/>
            <person name="Barry K."/>
            <person name="Bills G."/>
            <person name="Bluhm B."/>
            <person name="Cannon C."/>
            <person name="Castanera R."/>
            <person name="Culley D."/>
            <person name="Daum C."/>
            <person name="Ezra D."/>
            <person name="Gonzalez J."/>
            <person name="Henrissat B."/>
            <person name="Kuo A."/>
            <person name="Liang C."/>
            <person name="Lipzen A."/>
            <person name="Lutzoni F."/>
            <person name="Magnuson J."/>
            <person name="Mondo S."/>
            <person name="Nolan M."/>
            <person name="Ohm R."/>
            <person name="Pangilinan J."/>
            <person name="Park H.-J."/>
            <person name="Ramirez L."/>
            <person name="Alfaro M."/>
            <person name="Sun H."/>
            <person name="Tritt A."/>
            <person name="Yoshinaga Y."/>
            <person name="Zwiers L.-H."/>
            <person name="Turgeon B."/>
            <person name="Goodwin S."/>
            <person name="Spatafora J."/>
            <person name="Crous P."/>
            <person name="Grigoriev I."/>
        </authorList>
    </citation>
    <scope>NUCLEOTIDE SEQUENCE</scope>
    <source>
        <strain evidence="4">ATCC 36951</strain>
    </source>
</reference>
<dbReference type="PANTHER" id="PTHR37534">
    <property type="entry name" value="TRANSCRIPTIONAL ACTIVATOR PROTEIN UGA3"/>
    <property type="match status" value="1"/>
</dbReference>
<dbReference type="Proteomes" id="UP000799537">
    <property type="component" value="Unassembled WGS sequence"/>
</dbReference>
<dbReference type="InterPro" id="IPR036864">
    <property type="entry name" value="Zn2-C6_fun-type_DNA-bd_sf"/>
</dbReference>
<evidence type="ECO:0000313" key="5">
    <source>
        <dbReference type="Proteomes" id="UP000799537"/>
    </source>
</evidence>
<dbReference type="Gene3D" id="4.10.240.10">
    <property type="entry name" value="Zn(2)-C6 fungal-type DNA-binding domain"/>
    <property type="match status" value="1"/>
</dbReference>
<dbReference type="CDD" id="cd00067">
    <property type="entry name" value="GAL4"/>
    <property type="match status" value="1"/>
</dbReference>
<dbReference type="RefSeq" id="XP_033673521.1">
    <property type="nucleotide sequence ID" value="XM_033815152.1"/>
</dbReference>
<dbReference type="Pfam" id="PF11951">
    <property type="entry name" value="Fungal_trans_2"/>
    <property type="match status" value="1"/>
</dbReference>
<dbReference type="AlphaFoldDB" id="A0A6A6D369"/>